<dbReference type="InterPro" id="IPR036390">
    <property type="entry name" value="WH_DNA-bd_sf"/>
</dbReference>
<gene>
    <name evidence="6" type="ORF">NE579_11995</name>
</gene>
<name>A0AAW5JU79_9FIRM</name>
<proteinExistence type="inferred from homology"/>
<dbReference type="InterPro" id="IPR000847">
    <property type="entry name" value="LysR_HTH_N"/>
</dbReference>
<protein>
    <submittedName>
        <fullName evidence="6">LysR family transcriptional regulator</fullName>
    </submittedName>
</protein>
<comment type="caution">
    <text evidence="6">The sequence shown here is derived from an EMBL/GenBank/DDBJ whole genome shotgun (WGS) entry which is preliminary data.</text>
</comment>
<dbReference type="Proteomes" id="UP001204562">
    <property type="component" value="Unassembled WGS sequence"/>
</dbReference>
<evidence type="ECO:0000259" key="5">
    <source>
        <dbReference type="PROSITE" id="PS50931"/>
    </source>
</evidence>
<keyword evidence="4" id="KW-0804">Transcription</keyword>
<dbReference type="PROSITE" id="PS50931">
    <property type="entry name" value="HTH_LYSR"/>
    <property type="match status" value="1"/>
</dbReference>
<dbReference type="InterPro" id="IPR050950">
    <property type="entry name" value="HTH-type_LysR_regulators"/>
</dbReference>
<evidence type="ECO:0000256" key="3">
    <source>
        <dbReference type="ARBA" id="ARBA00023125"/>
    </source>
</evidence>
<dbReference type="PANTHER" id="PTHR30419">
    <property type="entry name" value="HTH-TYPE TRANSCRIPTIONAL REGULATOR YBHD"/>
    <property type="match status" value="1"/>
</dbReference>
<dbReference type="Gene3D" id="1.10.10.10">
    <property type="entry name" value="Winged helix-like DNA-binding domain superfamily/Winged helix DNA-binding domain"/>
    <property type="match status" value="1"/>
</dbReference>
<dbReference type="AlphaFoldDB" id="A0AAW5JU79"/>
<evidence type="ECO:0000313" key="7">
    <source>
        <dbReference type="Proteomes" id="UP001204562"/>
    </source>
</evidence>
<dbReference type="PANTHER" id="PTHR30419:SF8">
    <property type="entry name" value="NITROGEN ASSIMILATION TRANSCRIPTIONAL ACTIVATOR-RELATED"/>
    <property type="match status" value="1"/>
</dbReference>
<evidence type="ECO:0000256" key="1">
    <source>
        <dbReference type="ARBA" id="ARBA00009437"/>
    </source>
</evidence>
<reference evidence="6" key="1">
    <citation type="submission" date="2022-06" db="EMBL/GenBank/DDBJ databases">
        <title>Isolation of gut microbiota from human fecal samples.</title>
        <authorList>
            <person name="Pamer E.G."/>
            <person name="Barat B."/>
            <person name="Waligurski E."/>
            <person name="Medina S."/>
            <person name="Paddock L."/>
            <person name="Mostad J."/>
        </authorList>
    </citation>
    <scope>NUCLEOTIDE SEQUENCE</scope>
    <source>
        <strain evidence="6">DFI.9.91</strain>
    </source>
</reference>
<keyword evidence="3" id="KW-0238">DNA-binding</keyword>
<comment type="similarity">
    <text evidence="1">Belongs to the LysR transcriptional regulatory family.</text>
</comment>
<dbReference type="SUPFAM" id="SSF46785">
    <property type="entry name" value="Winged helix' DNA-binding domain"/>
    <property type="match status" value="1"/>
</dbReference>
<dbReference type="SUPFAM" id="SSF53850">
    <property type="entry name" value="Periplasmic binding protein-like II"/>
    <property type="match status" value="1"/>
</dbReference>
<sequence>MEIHHLRYFVEIARNKSFTRAAEQLYITQPMLTRVIKQLEEELDAKLIERTSKSFRLTDVGEAFYLQAQDLLLRYNDLYRTIDDVRSVRSGEVRLSTPGVLLDMYFAPLLAQFRNKFPGIDINIVEEGSKLVVKAVLSNQADLGMVMLTVEHSSQFETTVVVRDQVRLMVGKGHRLAGCGQVHIRELKEERFITFGDTATLHDQFIHLCEEHNFYPHVAYKSLMPYFTAELLASSDCVAVMPGPVIQRYRTDELSMLSLEQNLPWEIAVIHRKECYQSYASNKLREFICDYFAALQKAAVPVVGTPAPREGQNIFSGVCD</sequence>
<dbReference type="Pfam" id="PF03466">
    <property type="entry name" value="LysR_substrate"/>
    <property type="match status" value="1"/>
</dbReference>
<evidence type="ECO:0000256" key="4">
    <source>
        <dbReference type="ARBA" id="ARBA00023163"/>
    </source>
</evidence>
<dbReference type="Gene3D" id="3.40.190.290">
    <property type="match status" value="1"/>
</dbReference>
<dbReference type="GO" id="GO:0003700">
    <property type="term" value="F:DNA-binding transcription factor activity"/>
    <property type="evidence" value="ECO:0007669"/>
    <property type="project" value="InterPro"/>
</dbReference>
<accession>A0AAW5JU79</accession>
<dbReference type="GO" id="GO:0005829">
    <property type="term" value="C:cytosol"/>
    <property type="evidence" value="ECO:0007669"/>
    <property type="project" value="TreeGrafter"/>
</dbReference>
<dbReference type="FunFam" id="1.10.10.10:FF:000001">
    <property type="entry name" value="LysR family transcriptional regulator"/>
    <property type="match status" value="1"/>
</dbReference>
<feature type="domain" description="HTH lysR-type" evidence="5">
    <location>
        <begin position="1"/>
        <end position="58"/>
    </location>
</feature>
<keyword evidence="2" id="KW-0805">Transcription regulation</keyword>
<dbReference type="EMBL" id="JANFYS010000025">
    <property type="protein sequence ID" value="MCQ4771178.1"/>
    <property type="molecule type" value="Genomic_DNA"/>
</dbReference>
<dbReference type="InterPro" id="IPR036388">
    <property type="entry name" value="WH-like_DNA-bd_sf"/>
</dbReference>
<dbReference type="GO" id="GO:0003677">
    <property type="term" value="F:DNA binding"/>
    <property type="evidence" value="ECO:0007669"/>
    <property type="project" value="UniProtKB-KW"/>
</dbReference>
<evidence type="ECO:0000313" key="6">
    <source>
        <dbReference type="EMBL" id="MCQ4771178.1"/>
    </source>
</evidence>
<organism evidence="6 7">
    <name type="scientific">Intestinimonas massiliensis</name>
    <name type="common">ex Afouda et al. 2020</name>
    <dbReference type="NCBI Taxonomy" id="1673721"/>
    <lineage>
        <taxon>Bacteria</taxon>
        <taxon>Bacillati</taxon>
        <taxon>Bacillota</taxon>
        <taxon>Clostridia</taxon>
        <taxon>Eubacteriales</taxon>
        <taxon>Intestinimonas</taxon>
    </lineage>
</organism>
<dbReference type="PRINTS" id="PR00039">
    <property type="entry name" value="HTHLYSR"/>
</dbReference>
<dbReference type="Pfam" id="PF00126">
    <property type="entry name" value="HTH_1"/>
    <property type="match status" value="1"/>
</dbReference>
<dbReference type="RefSeq" id="WP_256304426.1">
    <property type="nucleotide sequence ID" value="NZ_JANFYS010000025.1"/>
</dbReference>
<evidence type="ECO:0000256" key="2">
    <source>
        <dbReference type="ARBA" id="ARBA00023015"/>
    </source>
</evidence>
<dbReference type="InterPro" id="IPR005119">
    <property type="entry name" value="LysR_subst-bd"/>
</dbReference>